<keyword evidence="1" id="KW-0732">Signal</keyword>
<dbReference type="InterPro" id="IPR036415">
    <property type="entry name" value="Lamin_tail_dom_sf"/>
</dbReference>
<dbReference type="Gene3D" id="2.60.40.1260">
    <property type="entry name" value="Lamin Tail domain"/>
    <property type="match status" value="1"/>
</dbReference>
<feature type="domain" description="LTD" evidence="2">
    <location>
        <begin position="27"/>
        <end position="151"/>
    </location>
</feature>
<dbReference type="EMBL" id="FO082276">
    <property type="protein sequence ID" value="CCO15499.1"/>
    <property type="molecule type" value="Genomic_DNA"/>
</dbReference>
<dbReference type="Pfam" id="PF08757">
    <property type="entry name" value="CotH"/>
    <property type="match status" value="2"/>
</dbReference>
<dbReference type="Pfam" id="PF00932">
    <property type="entry name" value="LTD"/>
    <property type="match status" value="1"/>
</dbReference>
<evidence type="ECO:0000313" key="4">
    <source>
        <dbReference type="Proteomes" id="UP000198341"/>
    </source>
</evidence>
<protein>
    <recommendedName>
        <fullName evidence="2">LTD domain-containing protein</fullName>
    </recommendedName>
</protein>
<dbReference type="PANTHER" id="PTHR40050:SF1">
    <property type="entry name" value="INNER SPORE COAT PROTEIN H"/>
    <property type="match status" value="1"/>
</dbReference>
<keyword evidence="4" id="KW-1185">Reference proteome</keyword>
<feature type="chain" id="PRO_5003917297" description="LTD domain-containing protein" evidence="1">
    <location>
        <begin position="35"/>
        <end position="841"/>
    </location>
</feature>
<evidence type="ECO:0000313" key="3">
    <source>
        <dbReference type="EMBL" id="CCO15499.1"/>
    </source>
</evidence>
<proteinExistence type="predicted"/>
<sequence length="841" mass="93422">MMVSSSHSLRRVPSLVFLLFCFLLMVSLFDETFAAMRINEIADKGSDNTCEGEDWIELFNDSTDDVDLEGYILHDDDYPKEVGTELTFGAGTSLSGGAYLVLCCNDNDGINNPKFKVGKSDTVTLLDSSKNVVSTSGKLPGLGEENVTYAFSALGEYVQTWTPTPGELNVITSKPLKDLRAQNDEGSSFFSMDEKGLPVSGFDAVVDLYAEVDAGDWAILRLNPYAETYIDVQTFKVKSSTIGEHILPSPGRMRTRGQSTLFYPVCMGSEAVPFKLDFASVNSSQTLYGVESAYLRTHLSDESKMKEWVVHRMLANFGLPHVRTRHVRFHVNDDLLGFYTFMEAVDQEYVSARSFGFNSFDQHNNALYKVKSLSLGCGNEEEYQKERVEGFPEKCTSPDGMGGFDCCASYAWGEPKTCAPGYIVKEQPSRSDWGIENCWYTCLSNSEDEVTSGGPYQFERGEHREKITPRYQEDWCWAEFFGRIGKERLSVVQAFYETGYDTADDCGKFLLSQGLVDRDLGTNEWDSAMEKFINSHLSVKGACQNKQCSNKRQISDLIDVDNWLKNFAVYATIIEQDSPMGNGNNYFLAAHAGDGGTDTPKWKMIPYDHNNDVYAASTLCDAQCGNKDLTEWSVIRPTCKHLSENPLVGPLLLDESLHERYLVFVKQFVEETFSNSTFLEHMKLHSKEIEATANESPDSVIYGNIDNSNIWDWISTRGEKVSLQLARWYEKSDNSAFPIDSSVPCVTSDEEFCSSSLCTSPNGLGGYDCWAGTFFEPCTCSAGVAKETGESTEYLGQTYYSYTCCTDGSGTGQQCGLFSSGIKSNGLLGILFAGVVAFALV</sequence>
<dbReference type="Proteomes" id="UP000198341">
    <property type="component" value="Chromosome 3"/>
</dbReference>
<dbReference type="SUPFAM" id="SSF74853">
    <property type="entry name" value="Lamin A/C globular tail domain"/>
    <property type="match status" value="1"/>
</dbReference>
<dbReference type="AlphaFoldDB" id="K8EC68"/>
<dbReference type="KEGG" id="bpg:Bathy03g03390"/>
<gene>
    <name evidence="3" type="ORF">Bathy03g03390</name>
</gene>
<dbReference type="PROSITE" id="PS51841">
    <property type="entry name" value="LTD"/>
    <property type="match status" value="1"/>
</dbReference>
<dbReference type="GeneID" id="19016876"/>
<dbReference type="PANTHER" id="PTHR40050">
    <property type="entry name" value="INNER SPORE COAT PROTEIN H"/>
    <property type="match status" value="1"/>
</dbReference>
<dbReference type="RefSeq" id="XP_007514062.1">
    <property type="nucleotide sequence ID" value="XM_007514000.1"/>
</dbReference>
<dbReference type="InterPro" id="IPR001322">
    <property type="entry name" value="Lamin_tail_dom"/>
</dbReference>
<organism evidence="3 4">
    <name type="scientific">Bathycoccus prasinos</name>
    <dbReference type="NCBI Taxonomy" id="41875"/>
    <lineage>
        <taxon>Eukaryota</taxon>
        <taxon>Viridiplantae</taxon>
        <taxon>Chlorophyta</taxon>
        <taxon>Mamiellophyceae</taxon>
        <taxon>Mamiellales</taxon>
        <taxon>Bathycoccaceae</taxon>
        <taxon>Bathycoccus</taxon>
    </lineage>
</organism>
<reference evidence="3 4" key="1">
    <citation type="submission" date="2011-10" db="EMBL/GenBank/DDBJ databases">
        <authorList>
            <person name="Genoscope - CEA"/>
        </authorList>
    </citation>
    <scope>NUCLEOTIDE SEQUENCE [LARGE SCALE GENOMIC DNA]</scope>
    <source>
        <strain evidence="3 4">RCC 1105</strain>
    </source>
</reference>
<feature type="signal peptide" evidence="1">
    <location>
        <begin position="1"/>
        <end position="34"/>
    </location>
</feature>
<name>K8EC68_9CHLO</name>
<dbReference type="OrthoDB" id="193138at2759"/>
<evidence type="ECO:0000259" key="2">
    <source>
        <dbReference type="PROSITE" id="PS51841"/>
    </source>
</evidence>
<evidence type="ECO:0000256" key="1">
    <source>
        <dbReference type="SAM" id="SignalP"/>
    </source>
</evidence>
<accession>K8EC68</accession>
<dbReference type="InterPro" id="IPR014867">
    <property type="entry name" value="Spore_coat_CotH_CotH2/3/7"/>
</dbReference>